<feature type="domain" description="HNH" evidence="1">
    <location>
        <begin position="8"/>
        <end position="39"/>
    </location>
</feature>
<protein>
    <submittedName>
        <fullName evidence="2">HNH endonuclease</fullName>
    </submittedName>
</protein>
<reference evidence="2 3" key="1">
    <citation type="submission" date="2016-11" db="EMBL/GenBank/DDBJ databases">
        <authorList>
            <person name="Jaros S."/>
            <person name="Januszkiewicz K."/>
            <person name="Wedrychowicz H."/>
        </authorList>
    </citation>
    <scope>NUCLEOTIDE SEQUENCE [LARGE SCALE GENOMIC DNA]</scope>
    <source>
        <strain evidence="2 3">DSM 46144</strain>
    </source>
</reference>
<proteinExistence type="predicted"/>
<gene>
    <name evidence="2" type="ORF">SAMN05443668_1171</name>
</gene>
<name>A0A1M7RKD2_9ACTN</name>
<evidence type="ECO:0000259" key="1">
    <source>
        <dbReference type="Pfam" id="PF01844"/>
    </source>
</evidence>
<evidence type="ECO:0000313" key="3">
    <source>
        <dbReference type="Proteomes" id="UP000184440"/>
    </source>
</evidence>
<dbReference type="Pfam" id="PF01844">
    <property type="entry name" value="HNH"/>
    <property type="match status" value="1"/>
</dbReference>
<dbReference type="Proteomes" id="UP000184440">
    <property type="component" value="Unassembled WGS sequence"/>
</dbReference>
<dbReference type="GO" id="GO:0004519">
    <property type="term" value="F:endonuclease activity"/>
    <property type="evidence" value="ECO:0007669"/>
    <property type="project" value="UniProtKB-KW"/>
</dbReference>
<dbReference type="CDD" id="cd00085">
    <property type="entry name" value="HNHc"/>
    <property type="match status" value="1"/>
</dbReference>
<evidence type="ECO:0000313" key="2">
    <source>
        <dbReference type="EMBL" id="SHN46619.1"/>
    </source>
</evidence>
<keyword evidence="3" id="KW-1185">Reference proteome</keyword>
<keyword evidence="2" id="KW-0540">Nuclease</keyword>
<dbReference type="RefSeq" id="WP_178380074.1">
    <property type="nucleotide sequence ID" value="NZ_FRCS01000017.1"/>
</dbReference>
<accession>A0A1M7RKD2</accession>
<dbReference type="GO" id="GO:0003676">
    <property type="term" value="F:nucleic acid binding"/>
    <property type="evidence" value="ECO:0007669"/>
    <property type="project" value="InterPro"/>
</dbReference>
<keyword evidence="2" id="KW-0378">Hydrolase</keyword>
<organism evidence="2 3">
    <name type="scientific">Cryptosporangium aurantiacum</name>
    <dbReference type="NCBI Taxonomy" id="134849"/>
    <lineage>
        <taxon>Bacteria</taxon>
        <taxon>Bacillati</taxon>
        <taxon>Actinomycetota</taxon>
        <taxon>Actinomycetes</taxon>
        <taxon>Cryptosporangiales</taxon>
        <taxon>Cryptosporangiaceae</taxon>
        <taxon>Cryptosporangium</taxon>
    </lineage>
</organism>
<dbReference type="InterPro" id="IPR003615">
    <property type="entry name" value="HNH_nuc"/>
</dbReference>
<dbReference type="STRING" id="134849.SAMN05443668_1171"/>
<feature type="non-terminal residue" evidence="2">
    <location>
        <position position="1"/>
    </location>
</feature>
<dbReference type="EMBL" id="FRCS01000017">
    <property type="protein sequence ID" value="SHN46619.1"/>
    <property type="molecule type" value="Genomic_DNA"/>
</dbReference>
<dbReference type="InterPro" id="IPR002711">
    <property type="entry name" value="HNH"/>
</dbReference>
<dbReference type="AlphaFoldDB" id="A0A1M7RKD2"/>
<dbReference type="GO" id="GO:0008270">
    <property type="term" value="F:zinc ion binding"/>
    <property type="evidence" value="ECO:0007669"/>
    <property type="project" value="InterPro"/>
</dbReference>
<dbReference type="Gene3D" id="1.10.30.50">
    <property type="match status" value="1"/>
</dbReference>
<sequence length="65" mass="7527">TRPPHWTQAHHIIPWTHGGPTDMNNLILLCGFHHHRVHDEGWTLQLDGRELTIRRPDGTILDPPD</sequence>
<keyword evidence="2" id="KW-0255">Endonuclease</keyword>